<protein>
    <submittedName>
        <fullName evidence="1">Phage tail protein</fullName>
    </submittedName>
</protein>
<evidence type="ECO:0000313" key="2">
    <source>
        <dbReference type="Proteomes" id="UP000292347"/>
    </source>
</evidence>
<organism evidence="1 2">
    <name type="scientific">Sphingomonas desiccabilis</name>
    <dbReference type="NCBI Taxonomy" id="429134"/>
    <lineage>
        <taxon>Bacteria</taxon>
        <taxon>Pseudomonadati</taxon>
        <taxon>Pseudomonadota</taxon>
        <taxon>Alphaproteobacteria</taxon>
        <taxon>Sphingomonadales</taxon>
        <taxon>Sphingomonadaceae</taxon>
        <taxon>Sphingomonas</taxon>
    </lineage>
</organism>
<comment type="caution">
    <text evidence="1">The sequence shown here is derived from an EMBL/GenBank/DDBJ whole genome shotgun (WGS) entry which is preliminary data.</text>
</comment>
<keyword evidence="2" id="KW-1185">Reference proteome</keyword>
<dbReference type="RefSeq" id="WP_129340955.1">
    <property type="nucleotide sequence ID" value="NZ_JACIDD010000001.1"/>
</dbReference>
<dbReference type="Pfam" id="PF05489">
    <property type="entry name" value="Phage_tail_X"/>
    <property type="match status" value="1"/>
</dbReference>
<dbReference type="Proteomes" id="UP000292347">
    <property type="component" value="Unassembled WGS sequence"/>
</dbReference>
<dbReference type="InterPro" id="IPR008861">
    <property type="entry name" value="GpX-like"/>
</dbReference>
<accession>A0A4Q2J0J6</accession>
<sequence length="71" mass="7346">MADVVHACQGDTLDQLLHRERALGPEALGTVLAANPGLAALGAILPIGTPVIVPPAAQAAPVERQLLDFWD</sequence>
<evidence type="ECO:0000313" key="1">
    <source>
        <dbReference type="EMBL" id="RXZ35180.1"/>
    </source>
</evidence>
<reference evidence="1 2" key="1">
    <citation type="submission" date="2019-01" db="EMBL/GenBank/DDBJ databases">
        <title>Sphingomonas mucosissima sp. nov. and Sphingomonas desiccabilis sp. nov., from biological soil crusts in the Colorado Plateau, USA.</title>
        <authorList>
            <person name="Zhu D."/>
        </authorList>
    </citation>
    <scope>NUCLEOTIDE SEQUENCE [LARGE SCALE GENOMIC DNA]</scope>
    <source>
        <strain evidence="1 2">CP1D</strain>
    </source>
</reference>
<name>A0A4Q2J0J6_9SPHN</name>
<gene>
    <name evidence="1" type="ORF">EO081_05970</name>
</gene>
<proteinExistence type="predicted"/>
<dbReference type="OrthoDB" id="8759063at2"/>
<dbReference type="AlphaFoldDB" id="A0A4Q2J0J6"/>
<dbReference type="EMBL" id="SDPT01000001">
    <property type="protein sequence ID" value="RXZ35180.1"/>
    <property type="molecule type" value="Genomic_DNA"/>
</dbReference>